<dbReference type="PROSITE" id="PS51207">
    <property type="entry name" value="PXA"/>
    <property type="match status" value="1"/>
</dbReference>
<dbReference type="GO" id="GO:0035091">
    <property type="term" value="F:phosphatidylinositol binding"/>
    <property type="evidence" value="ECO:0007669"/>
    <property type="project" value="TreeGrafter"/>
</dbReference>
<keyword evidence="4" id="KW-1185">Reference proteome</keyword>
<dbReference type="Pfam" id="PF02194">
    <property type="entry name" value="PXA"/>
    <property type="match status" value="1"/>
</dbReference>
<dbReference type="EMBL" id="WIXE01016382">
    <property type="protein sequence ID" value="KAK5972709.1"/>
    <property type="molecule type" value="Genomic_DNA"/>
</dbReference>
<dbReference type="PANTHER" id="PTHR22775">
    <property type="entry name" value="SORTING NEXIN"/>
    <property type="match status" value="1"/>
</dbReference>
<dbReference type="InterPro" id="IPR003114">
    <property type="entry name" value="Phox_assoc"/>
</dbReference>
<organism evidence="3 4">
    <name type="scientific">Trichostrongylus colubriformis</name>
    <name type="common">Black scour worm</name>
    <dbReference type="NCBI Taxonomy" id="6319"/>
    <lineage>
        <taxon>Eukaryota</taxon>
        <taxon>Metazoa</taxon>
        <taxon>Ecdysozoa</taxon>
        <taxon>Nematoda</taxon>
        <taxon>Chromadorea</taxon>
        <taxon>Rhabditida</taxon>
        <taxon>Rhabditina</taxon>
        <taxon>Rhabditomorpha</taxon>
        <taxon>Strongyloidea</taxon>
        <taxon>Trichostrongylidae</taxon>
        <taxon>Trichostrongylus</taxon>
    </lineage>
</organism>
<dbReference type="PANTHER" id="PTHR22775:SF44">
    <property type="entry name" value="SORTING NEXIN-14"/>
    <property type="match status" value="1"/>
</dbReference>
<keyword evidence="1" id="KW-0812">Transmembrane</keyword>
<dbReference type="Proteomes" id="UP001331761">
    <property type="component" value="Unassembled WGS sequence"/>
</dbReference>
<evidence type="ECO:0000313" key="4">
    <source>
        <dbReference type="Proteomes" id="UP001331761"/>
    </source>
</evidence>
<keyword evidence="1" id="KW-0472">Membrane</keyword>
<dbReference type="AlphaFoldDB" id="A0AAN8J0S4"/>
<feature type="transmembrane region" description="Helical" evidence="1">
    <location>
        <begin position="12"/>
        <end position="45"/>
    </location>
</feature>
<sequence length="146" mass="16999">MISRSSQIYAVLGIALFFGTFGLNGLFVFLICILCFTCGFCYIIYTRGGEKSKELAADFMNLKDFKFSPGIWMFLINKNRFNDKSMYEQIHSMTNCQSMDAVLEQMLSYVVRDYVDSWYKKLSDDDLFKESLRRTARRSVASLSQW</sequence>
<feature type="domain" description="PXA" evidence="2">
    <location>
        <begin position="96"/>
        <end position="146"/>
    </location>
</feature>
<reference evidence="3 4" key="1">
    <citation type="submission" date="2019-10" db="EMBL/GenBank/DDBJ databases">
        <title>Assembly and Annotation for the nematode Trichostrongylus colubriformis.</title>
        <authorList>
            <person name="Martin J."/>
        </authorList>
    </citation>
    <scope>NUCLEOTIDE SEQUENCE [LARGE SCALE GENOMIC DNA]</scope>
    <source>
        <strain evidence="3">G859</strain>
        <tissue evidence="3">Whole worm</tissue>
    </source>
</reference>
<evidence type="ECO:0000259" key="2">
    <source>
        <dbReference type="PROSITE" id="PS51207"/>
    </source>
</evidence>
<accession>A0AAN8J0S4</accession>
<comment type="caution">
    <text evidence="3">The sequence shown here is derived from an EMBL/GenBank/DDBJ whole genome shotgun (WGS) entry which is preliminary data.</text>
</comment>
<gene>
    <name evidence="3" type="ORF">GCK32_019323</name>
</gene>
<evidence type="ECO:0000313" key="3">
    <source>
        <dbReference type="EMBL" id="KAK5972709.1"/>
    </source>
</evidence>
<proteinExistence type="predicted"/>
<protein>
    <recommendedName>
        <fullName evidence="2">PXA domain-containing protein</fullName>
    </recommendedName>
</protein>
<name>A0AAN8J0S4_TRICO</name>
<evidence type="ECO:0000256" key="1">
    <source>
        <dbReference type="SAM" id="Phobius"/>
    </source>
</evidence>
<keyword evidence="1" id="KW-1133">Transmembrane helix</keyword>